<sequence length="383" mass="43696">MSEYSWKDTNLALVGSEEDRNVKKKAAETEPAWKDVLSIDSTTTLVWRINQFKVEEVKKETFGKFFSGDSYIVLHTEKTGNQLLYDVHFWIGKDSTQDEYATAAYKTVELDTLLDDKAVQHREVDGFESDEFKSYFPVLEKLAGGYATGFRERKPEELPKRLLLCHGLDRRHVELTEVTFSRKSLNSNDVFILDLGTKAYQWNGQNASKDERFKASEFMQALESQRMGRCPTVVVDESDREGTNEFLSYLPDEPVHEKPKQETEKKAIYRLSDESGQLKVTLVCENNLPRGALTHDDAYFIDNGNTLFVYIGTKCSKTEKLNALAHAHVRDAGYVHVHAPENVSHLPGETFSREYLKGTKHPLIPITVVSEGRQSKELDKVLE</sequence>
<feature type="domain" description="Gelsolin-like" evidence="1">
    <location>
        <begin position="173"/>
        <end position="239"/>
    </location>
</feature>
<protein>
    <recommendedName>
        <fullName evidence="1">Gelsolin-like domain-containing protein</fullName>
    </recommendedName>
</protein>
<dbReference type="SMART" id="SM00262">
    <property type="entry name" value="GEL"/>
    <property type="match status" value="3"/>
</dbReference>
<accession>A0A074ZJD6</accession>
<dbReference type="AlphaFoldDB" id="A0A074ZJD6"/>
<dbReference type="PANTHER" id="PTHR11977:SF130">
    <property type="entry name" value="SEVERIN"/>
    <property type="match status" value="1"/>
</dbReference>
<dbReference type="Pfam" id="PF00626">
    <property type="entry name" value="Gelsolin"/>
    <property type="match status" value="3"/>
</dbReference>
<keyword evidence="3" id="KW-1185">Reference proteome</keyword>
<dbReference type="SUPFAM" id="SSF55753">
    <property type="entry name" value="Actin depolymerizing proteins"/>
    <property type="match status" value="3"/>
</dbReference>
<reference evidence="2 3" key="1">
    <citation type="submission" date="2013-11" db="EMBL/GenBank/DDBJ databases">
        <title>Opisthorchis viverrini - life in the bile duct.</title>
        <authorList>
            <person name="Young N.D."/>
            <person name="Nagarajan N."/>
            <person name="Lin S.J."/>
            <person name="Korhonen P.K."/>
            <person name="Jex A.R."/>
            <person name="Hall R.S."/>
            <person name="Safavi-Hemami H."/>
            <person name="Kaewkong W."/>
            <person name="Bertrand D."/>
            <person name="Gao S."/>
            <person name="Seet Q."/>
            <person name="Wongkham S."/>
            <person name="Teh B.T."/>
            <person name="Wongkham C."/>
            <person name="Intapan P.M."/>
            <person name="Maleewong W."/>
            <person name="Yang X."/>
            <person name="Hu M."/>
            <person name="Wang Z."/>
            <person name="Hofmann A."/>
            <person name="Sternberg P.W."/>
            <person name="Tan P."/>
            <person name="Wang J."/>
            <person name="Gasser R.B."/>
        </authorList>
    </citation>
    <scope>NUCLEOTIDE SEQUENCE [LARGE SCALE GENOMIC DNA]</scope>
</reference>
<dbReference type="CDD" id="cd11290">
    <property type="entry name" value="gelsolin_S1_like"/>
    <property type="match status" value="1"/>
</dbReference>
<gene>
    <name evidence="2" type="ORF">T265_06747</name>
</gene>
<dbReference type="Proteomes" id="UP000054324">
    <property type="component" value="Unassembled WGS sequence"/>
</dbReference>
<evidence type="ECO:0000313" key="3">
    <source>
        <dbReference type="Proteomes" id="UP000054324"/>
    </source>
</evidence>
<dbReference type="PANTHER" id="PTHR11977">
    <property type="entry name" value="VILLIN"/>
    <property type="match status" value="1"/>
</dbReference>
<dbReference type="InterPro" id="IPR029006">
    <property type="entry name" value="ADF-H/Gelsolin-like_dom_sf"/>
</dbReference>
<dbReference type="Gene3D" id="3.40.20.10">
    <property type="entry name" value="Severin"/>
    <property type="match status" value="3"/>
</dbReference>
<dbReference type="GeneID" id="20320926"/>
<dbReference type="GO" id="GO:0015629">
    <property type="term" value="C:actin cytoskeleton"/>
    <property type="evidence" value="ECO:0007669"/>
    <property type="project" value="TreeGrafter"/>
</dbReference>
<dbReference type="InterPro" id="IPR007123">
    <property type="entry name" value="Gelsolin-like_dom"/>
</dbReference>
<dbReference type="GO" id="GO:0051015">
    <property type="term" value="F:actin filament binding"/>
    <property type="evidence" value="ECO:0007669"/>
    <property type="project" value="InterPro"/>
</dbReference>
<dbReference type="CDD" id="cd11289">
    <property type="entry name" value="gelsolin_S2_like"/>
    <property type="match status" value="1"/>
</dbReference>
<dbReference type="PRINTS" id="PR00597">
    <property type="entry name" value="GELSOLIN"/>
</dbReference>
<proteinExistence type="predicted"/>
<dbReference type="RefSeq" id="XP_009170356.1">
    <property type="nucleotide sequence ID" value="XM_009172092.1"/>
</dbReference>
<dbReference type="GO" id="GO:0008154">
    <property type="term" value="P:actin polymerization or depolymerization"/>
    <property type="evidence" value="ECO:0007669"/>
    <property type="project" value="TreeGrafter"/>
</dbReference>
<organism evidence="2 3">
    <name type="scientific">Opisthorchis viverrini</name>
    <name type="common">Southeast Asian liver fluke</name>
    <dbReference type="NCBI Taxonomy" id="6198"/>
    <lineage>
        <taxon>Eukaryota</taxon>
        <taxon>Metazoa</taxon>
        <taxon>Spiralia</taxon>
        <taxon>Lophotrochozoa</taxon>
        <taxon>Platyhelminthes</taxon>
        <taxon>Trematoda</taxon>
        <taxon>Digenea</taxon>
        <taxon>Opisthorchiida</taxon>
        <taxon>Opisthorchiata</taxon>
        <taxon>Opisthorchiidae</taxon>
        <taxon>Opisthorchis</taxon>
    </lineage>
</organism>
<evidence type="ECO:0000313" key="2">
    <source>
        <dbReference type="EMBL" id="KER25892.1"/>
    </source>
</evidence>
<dbReference type="InterPro" id="IPR007122">
    <property type="entry name" value="Villin/Gelsolin"/>
</dbReference>
<dbReference type="STRING" id="6198.A0A074ZJD6"/>
<name>A0A074ZJD6_OPIVI</name>
<evidence type="ECO:0000259" key="1">
    <source>
        <dbReference type="Pfam" id="PF00626"/>
    </source>
</evidence>
<feature type="domain" description="Gelsolin-like" evidence="1">
    <location>
        <begin position="53"/>
        <end position="132"/>
    </location>
</feature>
<feature type="domain" description="Gelsolin-like" evidence="1">
    <location>
        <begin position="286"/>
        <end position="329"/>
    </location>
</feature>
<dbReference type="CTD" id="20320926"/>
<dbReference type="EMBL" id="KL596763">
    <property type="protein sequence ID" value="KER25892.1"/>
    <property type="molecule type" value="Genomic_DNA"/>
</dbReference>
<dbReference type="KEGG" id="ovi:T265_06747"/>
<dbReference type="GO" id="GO:0005737">
    <property type="term" value="C:cytoplasm"/>
    <property type="evidence" value="ECO:0007669"/>
    <property type="project" value="TreeGrafter"/>
</dbReference>
<dbReference type="OrthoDB" id="6375767at2759"/>